<dbReference type="Proteomes" id="UP001230188">
    <property type="component" value="Unassembled WGS sequence"/>
</dbReference>
<dbReference type="Gene3D" id="3.40.50.720">
    <property type="entry name" value="NAD(P)-binding Rossmann-like Domain"/>
    <property type="match status" value="1"/>
</dbReference>
<dbReference type="PANTHER" id="PTHR43205">
    <property type="entry name" value="PROSTAGLANDIN REDUCTASE"/>
    <property type="match status" value="1"/>
</dbReference>
<evidence type="ECO:0008006" key="6">
    <source>
        <dbReference type="Google" id="ProtNLM"/>
    </source>
</evidence>
<dbReference type="InterPro" id="IPR011032">
    <property type="entry name" value="GroES-like_sf"/>
</dbReference>
<dbReference type="InterPro" id="IPR036291">
    <property type="entry name" value="NAD(P)-bd_dom_sf"/>
</dbReference>
<proteinExistence type="predicted"/>
<evidence type="ECO:0000259" key="2">
    <source>
        <dbReference type="Pfam" id="PF00107"/>
    </source>
</evidence>
<name>A0AAD7UQJ1_9STRA</name>
<dbReference type="PANTHER" id="PTHR43205:SF42">
    <property type="entry name" value="ALCOHOL DEHYDROGENASE, ZINC-CONTAINING (AFU_ORTHOLOGUE AFUA_7G04530)"/>
    <property type="match status" value="1"/>
</dbReference>
<gene>
    <name evidence="4" type="ORF">CTAYLR_001158</name>
</gene>
<dbReference type="Pfam" id="PF00107">
    <property type="entry name" value="ADH_zinc_N"/>
    <property type="match status" value="1"/>
</dbReference>
<organism evidence="4 5">
    <name type="scientific">Chrysophaeum taylorii</name>
    <dbReference type="NCBI Taxonomy" id="2483200"/>
    <lineage>
        <taxon>Eukaryota</taxon>
        <taxon>Sar</taxon>
        <taxon>Stramenopiles</taxon>
        <taxon>Ochrophyta</taxon>
        <taxon>Pelagophyceae</taxon>
        <taxon>Pelagomonadales</taxon>
        <taxon>Pelagomonadaceae</taxon>
        <taxon>Chrysophaeum</taxon>
    </lineage>
</organism>
<evidence type="ECO:0000259" key="3">
    <source>
        <dbReference type="Pfam" id="PF16884"/>
    </source>
</evidence>
<feature type="domain" description="Oxidoreductase N-terminal" evidence="3">
    <location>
        <begin position="7"/>
        <end position="112"/>
    </location>
</feature>
<feature type="domain" description="Alcohol dehydrogenase-like C-terminal" evidence="2">
    <location>
        <begin position="155"/>
        <end position="249"/>
    </location>
</feature>
<keyword evidence="5" id="KW-1185">Reference proteome</keyword>
<dbReference type="SUPFAM" id="SSF51735">
    <property type="entry name" value="NAD(P)-binding Rossmann-fold domains"/>
    <property type="match status" value="1"/>
</dbReference>
<comment type="caution">
    <text evidence="4">The sequence shown here is derived from an EMBL/GenBank/DDBJ whole genome shotgun (WGS) entry which is preliminary data.</text>
</comment>
<sequence>MALMNSRWILVKRPEESFDPARDVAKETECVKEVLEPGTAVVKVEVLSVDAFVRTMLDSNAYHGKIEIGSTLPALGVGTVVRGTSLASGTRVLGMVGAQTYATAKESELTKLPLSPKLSLGLCGVTTGLTAYVGVYKVCAPPRGEIAVVTAAAGAVGSVAAQLCKRAGAKRVIGIAGGAGRCAALVEKGIVDVAIDYRDEDVGERLDELAPDGVGFFFDLVGGPVLDVVLDRLAPKARVVICGAASQYDNGNLNAGRDAKGHGGGVVGPSNYLKLAERGASMHGYNVIHHASSFPEAVATMLYYDYMSIVTMHEHCLQGIDAFPTALAALFRGARPSSSSSSRAASSATEGEVARICETRIGKLLVELE</sequence>
<dbReference type="GO" id="GO:0016628">
    <property type="term" value="F:oxidoreductase activity, acting on the CH-CH group of donors, NAD or NADP as acceptor"/>
    <property type="evidence" value="ECO:0007669"/>
    <property type="project" value="InterPro"/>
</dbReference>
<accession>A0AAD7UQJ1</accession>
<reference evidence="4" key="1">
    <citation type="submission" date="2023-01" db="EMBL/GenBank/DDBJ databases">
        <title>Metagenome sequencing of chrysophaentin producing Chrysophaeum taylorii.</title>
        <authorList>
            <person name="Davison J."/>
            <person name="Bewley C."/>
        </authorList>
    </citation>
    <scope>NUCLEOTIDE SEQUENCE</scope>
    <source>
        <strain evidence="4">NIES-1699</strain>
    </source>
</reference>
<evidence type="ECO:0000256" key="1">
    <source>
        <dbReference type="ARBA" id="ARBA00023002"/>
    </source>
</evidence>
<keyword evidence="1" id="KW-0560">Oxidoreductase</keyword>
<evidence type="ECO:0000313" key="5">
    <source>
        <dbReference type="Proteomes" id="UP001230188"/>
    </source>
</evidence>
<dbReference type="SUPFAM" id="SSF50129">
    <property type="entry name" value="GroES-like"/>
    <property type="match status" value="1"/>
</dbReference>
<evidence type="ECO:0000313" key="4">
    <source>
        <dbReference type="EMBL" id="KAJ8614231.1"/>
    </source>
</evidence>
<dbReference type="InterPro" id="IPR045010">
    <property type="entry name" value="MDR_fam"/>
</dbReference>
<dbReference type="Pfam" id="PF16884">
    <property type="entry name" value="ADH_N_2"/>
    <property type="match status" value="1"/>
</dbReference>
<dbReference type="CDD" id="cd05288">
    <property type="entry name" value="PGDH"/>
    <property type="match status" value="1"/>
</dbReference>
<dbReference type="InterPro" id="IPR013149">
    <property type="entry name" value="ADH-like_C"/>
</dbReference>
<dbReference type="EMBL" id="JAQMWT010000009">
    <property type="protein sequence ID" value="KAJ8614231.1"/>
    <property type="molecule type" value="Genomic_DNA"/>
</dbReference>
<protein>
    <recommendedName>
        <fullName evidence="6">Enoyl reductase (ER) domain-containing protein</fullName>
    </recommendedName>
</protein>
<dbReference type="AlphaFoldDB" id="A0AAD7UQJ1"/>
<dbReference type="Gene3D" id="3.90.180.10">
    <property type="entry name" value="Medium-chain alcohol dehydrogenases, catalytic domain"/>
    <property type="match status" value="1"/>
</dbReference>
<dbReference type="InterPro" id="IPR041694">
    <property type="entry name" value="ADH_N_2"/>
</dbReference>